<evidence type="ECO:0000256" key="6">
    <source>
        <dbReference type="SAM" id="Coils"/>
    </source>
</evidence>
<dbReference type="GO" id="GO:0008289">
    <property type="term" value="F:lipid binding"/>
    <property type="evidence" value="ECO:0007669"/>
    <property type="project" value="UniProtKB-KW"/>
</dbReference>
<evidence type="ECO:0000256" key="7">
    <source>
        <dbReference type="SAM" id="MobiDB-lite"/>
    </source>
</evidence>
<dbReference type="Proteomes" id="UP000001568">
    <property type="component" value="Chromosome 13"/>
</dbReference>
<keyword evidence="5" id="KW-0472">Membrane</keyword>
<proteinExistence type="predicted"/>
<dbReference type="CDD" id="cd21669">
    <property type="entry name" value="SMP_SF"/>
    <property type="match status" value="1"/>
</dbReference>
<organism evidence="10 11">
    <name type="scientific">Ostreococcus lucimarinus (strain CCE9901)</name>
    <dbReference type="NCBI Taxonomy" id="436017"/>
    <lineage>
        <taxon>Eukaryota</taxon>
        <taxon>Viridiplantae</taxon>
        <taxon>Chlorophyta</taxon>
        <taxon>Mamiellophyceae</taxon>
        <taxon>Mamiellales</taxon>
        <taxon>Bathycoccaceae</taxon>
        <taxon>Ostreococcus</taxon>
    </lineage>
</organism>
<dbReference type="InterPro" id="IPR036388">
    <property type="entry name" value="WH-like_DNA-bd_sf"/>
</dbReference>
<gene>
    <name evidence="10" type="ORF">OSTLU_25388</name>
</gene>
<dbReference type="Gene3D" id="1.10.10.10">
    <property type="entry name" value="Winged helix-like DNA-binding domain superfamily/Winged helix DNA-binding domain"/>
    <property type="match status" value="1"/>
</dbReference>
<dbReference type="KEGG" id="olu:OSTLU_25388"/>
<dbReference type="InterPro" id="IPR031468">
    <property type="entry name" value="SMP_LBD"/>
</dbReference>
<feature type="coiled-coil region" evidence="6">
    <location>
        <begin position="696"/>
        <end position="734"/>
    </location>
</feature>
<dbReference type="GO" id="GO:0035556">
    <property type="term" value="P:intracellular signal transduction"/>
    <property type="evidence" value="ECO:0007669"/>
    <property type="project" value="InterPro"/>
</dbReference>
<dbReference type="PANTHER" id="PTHR10774">
    <property type="entry name" value="EXTENDED SYNAPTOTAGMIN-RELATED"/>
    <property type="match status" value="1"/>
</dbReference>
<evidence type="ECO:0008006" key="12">
    <source>
        <dbReference type="Google" id="ProtNLM"/>
    </source>
</evidence>
<dbReference type="GO" id="GO:0016020">
    <property type="term" value="C:membrane"/>
    <property type="evidence" value="ECO:0007669"/>
    <property type="project" value="UniProtKB-SubCell"/>
</dbReference>
<dbReference type="Gramene" id="ABO99205">
    <property type="protein sequence ID" value="ABO99205"/>
    <property type="gene ID" value="OSTLU_25388"/>
</dbReference>
<name>A4S6A9_OSTLU</name>
<dbReference type="OrthoDB" id="270970at2759"/>
<dbReference type="InterPro" id="IPR000591">
    <property type="entry name" value="DEP_dom"/>
</dbReference>
<evidence type="ECO:0000256" key="5">
    <source>
        <dbReference type="ARBA" id="ARBA00023136"/>
    </source>
</evidence>
<protein>
    <recommendedName>
        <fullName evidence="12">SMP-LTD domain-containing protein</fullName>
    </recommendedName>
</protein>
<keyword evidence="3" id="KW-0445">Lipid transport</keyword>
<evidence type="ECO:0000259" key="8">
    <source>
        <dbReference type="PROSITE" id="PS50186"/>
    </source>
</evidence>
<dbReference type="PROSITE" id="PS51847">
    <property type="entry name" value="SMP"/>
    <property type="match status" value="1"/>
</dbReference>
<keyword evidence="6" id="KW-0175">Coiled coil</keyword>
<dbReference type="PANTHER" id="PTHR10774:SF190">
    <property type="entry name" value="C2 CALCIUM_LIPID-BINDING ENDONUCLEASE_EXONUCLEASE_PHOSPHATASE-RELATED"/>
    <property type="match status" value="1"/>
</dbReference>
<dbReference type="HOGENOM" id="CLU_237840_0_0_1"/>
<dbReference type="PROSITE" id="PS50186">
    <property type="entry name" value="DEP"/>
    <property type="match status" value="1"/>
</dbReference>
<feature type="compositionally biased region" description="Acidic residues" evidence="7">
    <location>
        <begin position="1189"/>
        <end position="1199"/>
    </location>
</feature>
<dbReference type="GO" id="GO:0006869">
    <property type="term" value="P:lipid transport"/>
    <property type="evidence" value="ECO:0007669"/>
    <property type="project" value="UniProtKB-KW"/>
</dbReference>
<evidence type="ECO:0000256" key="4">
    <source>
        <dbReference type="ARBA" id="ARBA00023121"/>
    </source>
</evidence>
<keyword evidence="4" id="KW-0446">Lipid-binding</keyword>
<dbReference type="InterPro" id="IPR045050">
    <property type="entry name" value="Synaptotagmin_plant"/>
</dbReference>
<evidence type="ECO:0000256" key="2">
    <source>
        <dbReference type="ARBA" id="ARBA00022448"/>
    </source>
</evidence>
<feature type="region of interest" description="Disordered" evidence="7">
    <location>
        <begin position="1186"/>
        <end position="1205"/>
    </location>
</feature>
<dbReference type="GeneID" id="5005019"/>
<dbReference type="GO" id="GO:0005783">
    <property type="term" value="C:endoplasmic reticulum"/>
    <property type="evidence" value="ECO:0007669"/>
    <property type="project" value="TreeGrafter"/>
</dbReference>
<dbReference type="RefSeq" id="XP_001420912.1">
    <property type="nucleotide sequence ID" value="XM_001420875.1"/>
</dbReference>
<feature type="region of interest" description="Disordered" evidence="7">
    <location>
        <begin position="1"/>
        <end position="121"/>
    </location>
</feature>
<feature type="compositionally biased region" description="Low complexity" evidence="7">
    <location>
        <begin position="91"/>
        <end position="104"/>
    </location>
</feature>
<comment type="subcellular location">
    <subcellularLocation>
        <location evidence="1">Membrane</location>
    </subcellularLocation>
</comment>
<evidence type="ECO:0000256" key="3">
    <source>
        <dbReference type="ARBA" id="ARBA00023055"/>
    </source>
</evidence>
<evidence type="ECO:0000256" key="1">
    <source>
        <dbReference type="ARBA" id="ARBA00004370"/>
    </source>
</evidence>
<evidence type="ECO:0000313" key="11">
    <source>
        <dbReference type="Proteomes" id="UP000001568"/>
    </source>
</evidence>
<evidence type="ECO:0000313" key="10">
    <source>
        <dbReference type="EMBL" id="ABO99205.1"/>
    </source>
</evidence>
<feature type="compositionally biased region" description="Low complexity" evidence="7">
    <location>
        <begin position="60"/>
        <end position="69"/>
    </location>
</feature>
<keyword evidence="11" id="KW-1185">Reference proteome</keyword>
<reference evidence="10 11" key="1">
    <citation type="journal article" date="2007" name="Proc. Natl. Acad. Sci. U.S.A.">
        <title>The tiny eukaryote Ostreococcus provides genomic insights into the paradox of plankton speciation.</title>
        <authorList>
            <person name="Palenik B."/>
            <person name="Grimwood J."/>
            <person name="Aerts A."/>
            <person name="Rouze P."/>
            <person name="Salamov A."/>
            <person name="Putnam N."/>
            <person name="Dupont C."/>
            <person name="Jorgensen R."/>
            <person name="Derelle E."/>
            <person name="Rombauts S."/>
            <person name="Zhou K."/>
            <person name="Otillar R."/>
            <person name="Merchant S.S."/>
            <person name="Podell S."/>
            <person name="Gaasterland T."/>
            <person name="Napoli C."/>
            <person name="Gendler K."/>
            <person name="Manuell A."/>
            <person name="Tai V."/>
            <person name="Vallon O."/>
            <person name="Piganeau G."/>
            <person name="Jancek S."/>
            <person name="Heijde M."/>
            <person name="Jabbari K."/>
            <person name="Bowler C."/>
            <person name="Lohr M."/>
            <person name="Robbens S."/>
            <person name="Werner G."/>
            <person name="Dubchak I."/>
            <person name="Pazour G.J."/>
            <person name="Ren Q."/>
            <person name="Paulsen I."/>
            <person name="Delwiche C."/>
            <person name="Schmutz J."/>
            <person name="Rokhsar D."/>
            <person name="Van de Peer Y."/>
            <person name="Moreau H."/>
            <person name="Grigoriev I.V."/>
        </authorList>
    </citation>
    <scope>NUCLEOTIDE SEQUENCE [LARGE SCALE GENOMIC DNA]</scope>
    <source>
        <strain evidence="10 11">CCE9901</strain>
    </source>
</reference>
<keyword evidence="2" id="KW-0813">Transport</keyword>
<dbReference type="EMBL" id="CP000593">
    <property type="protein sequence ID" value="ABO99205.1"/>
    <property type="molecule type" value="Genomic_DNA"/>
</dbReference>
<feature type="domain" description="SMP-LTD" evidence="9">
    <location>
        <begin position="1318"/>
        <end position="1508"/>
    </location>
</feature>
<feature type="compositionally biased region" description="Low complexity" evidence="7">
    <location>
        <begin position="25"/>
        <end position="45"/>
    </location>
</feature>
<accession>A4S6A9</accession>
<sequence>MSRARETGVSARARDEDDENDGRADSNASAHSASRSDATRARAPSTPRGYDHDGSFHDVGTPATAATAGGERGTSNSVARRIAALERSGDDANANARRASSSDASRGDGWRSGSSSVKSAAALERVAEDVRSVRMKLFAASTSAARATDEYGDALREAGEGLDWRPVVTRAVGVIEDADVDARARAARVAKRVREELDARERERGARLEALAERRSEAAAASNRASKASEKKNLPVFLTGVASSSSKHANFVRGGKALDEGAAKATKRLAFEILRGAAGRSRALRRAANDMGMIRRAPILKRAFDALRAHAVICAPRTRAMREACETFVVVTDRRMRRSAFKSWREGVREQTLGKTCAAIHNVRIAQAALHHWELFAARAFWKRKANELAHSYATGRLRTLAFCGWLLHARRVKERRIAVRARMFGMSVPEAQRAIHEKVKYTAHDAHLMMKSELKYLFEKRCSESALRSQVSSSLKLIRTLENMRRFTADGEDVAWASSDSAMFRGIGAAKRHLHVGFSTRGRTDSPRRKTLSLNRDDVAASRTAAAIEKVATTIDFIPDNSMNVDALSADAYELSQEHQRALTSARDATQKCVAARKAAHDTSLRASRLVANADSRANAAVQGAQDAMNESIKAEFLAIEAEESANLAERRAEELSESGAGDEKVIAHALQRAAEAAACAVNLSSAHVAAARVAERAIDIAEEHKEAARMLKAQAEEDVEKAQTRVLEAEAVVMATAKLERELNAKAVNAMKRLQRATGDSVVFHDGSLFDRDSNENAVFSPTKARSAEEKKIMRRRVTWDSFGEGIDDDDDDIVESMQNISLAPGKWYTLAECATQAYAKRLARKVLAGFAKNIAWRRQQRDAAQLSFITNIFTSWANVAHINQTRRRLVESVVDEVVSEDRERRLRAYVSCLQKHAKWRKARCEELKISLRRVVAPTITRPAFDHWRKKVANIYLVRRVVNRAIVAWRERIAKPSHSNAFYAIKRFVTSIFGSPSTLNAELAQARDTVKHSRRETLRAPLSLSNGDIFGLTLRFLSDMEFTTHATAVNFYSKCFTGRSFVVWAMEQTFREQTFRDEADAMFLANELLVRGIIAPVARGKIDSEKKAGFLPGLPGMGASMGIVGVGKSWKVFQGNDWTYHVKTHARSALIAACFGNGTEKEKNDIRECVGRMRTLKSLIDGVDDAKSDDEAEEHQEDNEKERKATISLAKDALSATGGILTAPFRRAHVVLQGVGVMIDDFFSTLGPHIVVALGSLLFMVWLQNFAFACVLTAAFTRHLLWVSEIQRDALLVRCRADQLKKFQMIRGDPKLNRTGAESSDWWSAIFQHMWDGWMAMWMNRLLREQLEWCFESLDLPFVSKVELSEFRFGTNAPAIKTSRTFAGSDGEMIVEWDLDWTMEDSVVLVSAMFGRGTMVPIPIRIRLADIRISGNLRLMFTWMRAKGGPYVRSLRISFVGLPAYSFSLKTFGAVNLNEIGVIHTALKRVVDDYFKSSLCEPEGYFWDVKEWWLSADNEEIIDQKELITQPLMRDIERIWKRRKDEITVELRVMPLFVELDPNARNSSLKAKYLNGKRCRMAVAIEYARRRVVSKMHIMKKHVEAEHDIEHPTWDSGAFARLDTTDEVVDGQLAMFLMSESMDSNAAKATATKLLRISRKISAVGKIDNIFKLRAGDIHSVEVTLLDPKTLKSVGILHCRIRINILQPNIVVDEGKSSEISLGKRVAVLYESMSSAALHIPRGAADAASSTSRAALKRTATCFGCFRATAADVDDGEDDFGIASLTALTSIERTRAMGAENVSDFGTDDEDAS</sequence>
<feature type="domain" description="DEP" evidence="8">
    <location>
        <begin position="1038"/>
        <end position="1137"/>
    </location>
</feature>
<evidence type="ECO:0000259" key="9">
    <source>
        <dbReference type="PROSITE" id="PS51847"/>
    </source>
</evidence>